<evidence type="ECO:0000313" key="2">
    <source>
        <dbReference type="EMBL" id="HIU47572.1"/>
    </source>
</evidence>
<dbReference type="AlphaFoldDB" id="A0A9D1S5S4"/>
<dbReference type="Gene3D" id="3.90.1200.10">
    <property type="match status" value="1"/>
</dbReference>
<feature type="domain" description="Aminoglycoside phosphotransferase" evidence="1">
    <location>
        <begin position="101"/>
        <end position="166"/>
    </location>
</feature>
<reference evidence="2" key="2">
    <citation type="journal article" date="2021" name="PeerJ">
        <title>Extensive microbial diversity within the chicken gut microbiome revealed by metagenomics and culture.</title>
        <authorList>
            <person name="Gilroy R."/>
            <person name="Ravi A."/>
            <person name="Getino M."/>
            <person name="Pursley I."/>
            <person name="Horton D.L."/>
            <person name="Alikhan N.F."/>
            <person name="Baker D."/>
            <person name="Gharbi K."/>
            <person name="Hall N."/>
            <person name="Watson M."/>
            <person name="Adriaenssens E.M."/>
            <person name="Foster-Nyarko E."/>
            <person name="Jarju S."/>
            <person name="Secka A."/>
            <person name="Antonio M."/>
            <person name="Oren A."/>
            <person name="Chaudhuri R.R."/>
            <person name="La Ragione R."/>
            <person name="Hildebrand F."/>
            <person name="Pallen M.J."/>
        </authorList>
    </citation>
    <scope>NUCLEOTIDE SEQUENCE</scope>
    <source>
        <strain evidence="2">ChiSxjej2B14-8506</strain>
    </source>
</reference>
<dbReference type="InterPro" id="IPR011009">
    <property type="entry name" value="Kinase-like_dom_sf"/>
</dbReference>
<dbReference type="Proteomes" id="UP000824123">
    <property type="component" value="Unassembled WGS sequence"/>
</dbReference>
<dbReference type="EMBL" id="DVNK01000059">
    <property type="protein sequence ID" value="HIU47572.1"/>
    <property type="molecule type" value="Genomic_DNA"/>
</dbReference>
<dbReference type="SUPFAM" id="SSF56112">
    <property type="entry name" value="Protein kinase-like (PK-like)"/>
    <property type="match status" value="1"/>
</dbReference>
<accession>A0A9D1S5S4</accession>
<name>A0A9D1S5S4_9FIRM</name>
<comment type="caution">
    <text evidence="2">The sequence shown here is derived from an EMBL/GenBank/DDBJ whole genome shotgun (WGS) entry which is preliminary data.</text>
</comment>
<reference evidence="2" key="1">
    <citation type="submission" date="2020-10" db="EMBL/GenBank/DDBJ databases">
        <authorList>
            <person name="Gilroy R."/>
        </authorList>
    </citation>
    <scope>NUCLEOTIDE SEQUENCE</scope>
    <source>
        <strain evidence="2">ChiSxjej2B14-8506</strain>
    </source>
</reference>
<proteinExistence type="predicted"/>
<gene>
    <name evidence="2" type="ORF">IAC59_10015</name>
</gene>
<dbReference type="Pfam" id="PF01636">
    <property type="entry name" value="APH"/>
    <property type="match status" value="1"/>
</dbReference>
<evidence type="ECO:0000259" key="1">
    <source>
        <dbReference type="Pfam" id="PF01636"/>
    </source>
</evidence>
<evidence type="ECO:0000313" key="3">
    <source>
        <dbReference type="Proteomes" id="UP000824123"/>
    </source>
</evidence>
<dbReference type="InterPro" id="IPR002575">
    <property type="entry name" value="Aminoglycoside_PTrfase"/>
</dbReference>
<sequence>MDEERLTGGRVTADVVRRGGEVHRTRSANAVFVRRVLQLLEREGAEFAPRYLGEDELGREVFTFMPGLVPDNIGCFSDEQCVAAMRLIRRLHALTACMDGCAPGQVVCHNDLSPCNFTFVDGMPVSIIDWDAAAIGAPECDVGYALWMWLDIGSPEQDASEVARRFQLMLAAYGAFGPDWRTAYAAMLGQMRRVGASVLPTEAQTRATSNWAQACLDWSEARLKSALEARYAPD</sequence>
<organism evidence="2 3">
    <name type="scientific">Candidatus Fimadaptatus faecigallinarum</name>
    <dbReference type="NCBI Taxonomy" id="2840814"/>
    <lineage>
        <taxon>Bacteria</taxon>
        <taxon>Bacillati</taxon>
        <taxon>Bacillota</taxon>
        <taxon>Clostridia</taxon>
        <taxon>Eubacteriales</taxon>
        <taxon>Candidatus Fimadaptatus</taxon>
    </lineage>
</organism>
<protein>
    <submittedName>
        <fullName evidence="2">Phosphotransferase</fullName>
    </submittedName>
</protein>